<accession>A0A8X6QHE7</accession>
<reference evidence="2" key="1">
    <citation type="submission" date="2020-08" db="EMBL/GenBank/DDBJ databases">
        <title>Multicomponent nature underlies the extraordinary mechanical properties of spider dragline silk.</title>
        <authorList>
            <person name="Kono N."/>
            <person name="Nakamura H."/>
            <person name="Mori M."/>
            <person name="Yoshida Y."/>
            <person name="Ohtoshi R."/>
            <person name="Malay A.D."/>
            <person name="Moran D.A.P."/>
            <person name="Tomita M."/>
            <person name="Numata K."/>
            <person name="Arakawa K."/>
        </authorList>
    </citation>
    <scope>NUCLEOTIDE SEQUENCE</scope>
</reference>
<gene>
    <name evidence="2" type="primary">X975_13843</name>
    <name evidence="2" type="ORF">NPIL_437411</name>
</gene>
<dbReference type="Proteomes" id="UP000887013">
    <property type="component" value="Unassembled WGS sequence"/>
</dbReference>
<protein>
    <submittedName>
        <fullName evidence="2">Leucine-rich repeat-containing protein</fullName>
    </submittedName>
</protein>
<feature type="non-terminal residue" evidence="2">
    <location>
        <position position="90"/>
    </location>
</feature>
<dbReference type="EMBL" id="BMAW01081638">
    <property type="protein sequence ID" value="GFU25437.1"/>
    <property type="molecule type" value="Genomic_DNA"/>
</dbReference>
<evidence type="ECO:0000256" key="1">
    <source>
        <dbReference type="SAM" id="MobiDB-lite"/>
    </source>
</evidence>
<feature type="region of interest" description="Disordered" evidence="1">
    <location>
        <begin position="63"/>
        <end position="90"/>
    </location>
</feature>
<sequence>MVEWLMVLEEICQAGDSHDAWYYIIHQIPKLKFLDSTPVKSSEKSEAKRIGVYMKVARPKVEVAHEASDETADSRYSPLPSNNQKEGTHR</sequence>
<evidence type="ECO:0000313" key="2">
    <source>
        <dbReference type="EMBL" id="GFU25437.1"/>
    </source>
</evidence>
<dbReference type="OrthoDB" id="272149at2759"/>
<keyword evidence="3" id="KW-1185">Reference proteome</keyword>
<dbReference type="AlphaFoldDB" id="A0A8X6QHE7"/>
<comment type="caution">
    <text evidence="2">The sequence shown here is derived from an EMBL/GenBank/DDBJ whole genome shotgun (WGS) entry which is preliminary data.</text>
</comment>
<name>A0A8X6QHE7_NEPPI</name>
<proteinExistence type="predicted"/>
<organism evidence="2 3">
    <name type="scientific">Nephila pilipes</name>
    <name type="common">Giant wood spider</name>
    <name type="synonym">Nephila maculata</name>
    <dbReference type="NCBI Taxonomy" id="299642"/>
    <lineage>
        <taxon>Eukaryota</taxon>
        <taxon>Metazoa</taxon>
        <taxon>Ecdysozoa</taxon>
        <taxon>Arthropoda</taxon>
        <taxon>Chelicerata</taxon>
        <taxon>Arachnida</taxon>
        <taxon>Araneae</taxon>
        <taxon>Araneomorphae</taxon>
        <taxon>Entelegynae</taxon>
        <taxon>Araneoidea</taxon>
        <taxon>Nephilidae</taxon>
        <taxon>Nephila</taxon>
    </lineage>
</organism>
<evidence type="ECO:0000313" key="3">
    <source>
        <dbReference type="Proteomes" id="UP000887013"/>
    </source>
</evidence>
<feature type="compositionally biased region" description="Polar residues" evidence="1">
    <location>
        <begin position="79"/>
        <end position="90"/>
    </location>
</feature>